<dbReference type="HOGENOM" id="CLU_012308_0_0_11"/>
<dbReference type="STRING" id="1224163.B841_02420"/>
<dbReference type="PATRIC" id="fig|1224163.3.peg.488"/>
<feature type="transmembrane region" description="Helical" evidence="2">
    <location>
        <begin position="579"/>
        <end position="598"/>
    </location>
</feature>
<dbReference type="KEGG" id="cmd:B841_02420"/>
<gene>
    <name evidence="3" type="ORF">B841_02420</name>
</gene>
<evidence type="ECO:0000313" key="4">
    <source>
        <dbReference type="Proteomes" id="UP000015388"/>
    </source>
</evidence>
<proteinExistence type="predicted"/>
<keyword evidence="2" id="KW-0812">Transmembrane</keyword>
<accession>S5SSH5</accession>
<sequence length="901" mass="98888">MNPTLTLILGNGADARGVRSALVDLTALGMVSRFLWAETTAGGRGSDPVLEDISHTHADGLSITTDKLSQTLAHDSGRSILLVILDMAGDANHDDGNVRDWRSRLNDQLGTHVEILHLYVPKPGVGPLHQYGDLPTLILSPEEAATPKERTSPVAYPAAQHTAASLAGIAGLWATSTSSPFFEEAAANRISGAYGQGQLVRVYHNYSDAADAEAALYNKVFTLDGNMPHPKVNADARVLDVGDDQNAVSRYADAIMDRHGHEFVTPTSPLASSRAKKVNAWETIKRFFQFFFTAVIGNPIQWAAEARNKGQKVLASGVQNLLYGSDSNIEVVLGNQSGKTLRPLSEVEAGAKQLHRDAGGQDDLNMSQETSLPHFWQAYTDAAMTLVDGGRGGDEITGPNHDGVPAIVSDVRWSVPSDDHAFDGENKILRDNVGSHITETRIQPYDPYNANVYYSAIDLASRNTRNTTVHRLKDDFVAWRDTVRRSFGWQMGERLFGKMEEAQAKFHAVREKAQHNKEELDGLQDDDAKLRSLSNTLRGWSLAWLVIILVLVYLCLSHYNFERAWALVDWSFFTWQRTLFVGIAVTAVILVVQMLVFARAHKGIYDARERRRVLQTNEEILGRDVITANQEVSRCLASYNQFLAWSAIVSRAMSRPFGEIRAATLADHHPDSGLPDNTVVDSVQLDERQVLDYSRRIRDDVFTKGWASDALERYLERGIDVVPSRMATKEETYRLYGQFGLNTQLAEIAEACRDGELFADSTQADLMWQESLRSIRSTSDTLGMHRGKLATDMAAIASGQEQSSFSSAALSAVGTNYDANNVDDSLTFAESSQSDQTLSQAFTVVQYGISADVRAFDTTEEQDAGASEQSVPSVPTLGGQPQPPQMPPPQPGGGNPFSGLM</sequence>
<evidence type="ECO:0000256" key="2">
    <source>
        <dbReference type="SAM" id="Phobius"/>
    </source>
</evidence>
<keyword evidence="4" id="KW-1185">Reference proteome</keyword>
<feature type="region of interest" description="Disordered" evidence="1">
    <location>
        <begin position="859"/>
        <end position="901"/>
    </location>
</feature>
<feature type="compositionally biased region" description="Gly residues" evidence="1">
    <location>
        <begin position="892"/>
        <end position="901"/>
    </location>
</feature>
<protein>
    <submittedName>
        <fullName evidence="3">Uncharacterized protein</fullName>
    </submittedName>
</protein>
<dbReference type="Proteomes" id="UP000015388">
    <property type="component" value="Chromosome"/>
</dbReference>
<evidence type="ECO:0000256" key="1">
    <source>
        <dbReference type="SAM" id="MobiDB-lite"/>
    </source>
</evidence>
<evidence type="ECO:0000313" key="3">
    <source>
        <dbReference type="EMBL" id="AGS33967.1"/>
    </source>
</evidence>
<organism evidence="3 4">
    <name type="scientific">Corynebacterium maris DSM 45190</name>
    <dbReference type="NCBI Taxonomy" id="1224163"/>
    <lineage>
        <taxon>Bacteria</taxon>
        <taxon>Bacillati</taxon>
        <taxon>Actinomycetota</taxon>
        <taxon>Actinomycetes</taxon>
        <taxon>Mycobacteriales</taxon>
        <taxon>Corynebacteriaceae</taxon>
        <taxon>Corynebacterium</taxon>
    </lineage>
</organism>
<dbReference type="AlphaFoldDB" id="S5SSH5"/>
<dbReference type="OrthoDB" id="4427856at2"/>
<feature type="transmembrane region" description="Helical" evidence="2">
    <location>
        <begin position="539"/>
        <end position="559"/>
    </location>
</feature>
<dbReference type="eggNOG" id="ENOG5031Q91">
    <property type="taxonomic scope" value="Bacteria"/>
</dbReference>
<keyword evidence="2" id="KW-1133">Transmembrane helix</keyword>
<dbReference type="EMBL" id="CP003924">
    <property type="protein sequence ID" value="AGS33967.1"/>
    <property type="molecule type" value="Genomic_DNA"/>
</dbReference>
<feature type="compositionally biased region" description="Pro residues" evidence="1">
    <location>
        <begin position="881"/>
        <end position="891"/>
    </location>
</feature>
<reference evidence="3 4" key="1">
    <citation type="submission" date="2012-11" db="EMBL/GenBank/DDBJ databases">
        <title>The complete genome sequence of Corynebacterium maris Coryn-1 (=DSM 45190).</title>
        <authorList>
            <person name="Schaffert L."/>
            <person name="Albersmeier A."/>
            <person name="Kalinowski J."/>
            <person name="Ruckert C."/>
        </authorList>
    </citation>
    <scope>NUCLEOTIDE SEQUENCE [LARGE SCALE GENOMIC DNA]</scope>
    <source>
        <strain evidence="4">Coryn-1</strain>
    </source>
</reference>
<dbReference type="RefSeq" id="WP_020933902.1">
    <property type="nucleotide sequence ID" value="NC_021915.1"/>
</dbReference>
<name>S5SSH5_9CORY</name>
<keyword evidence="2" id="KW-0472">Membrane</keyword>